<evidence type="ECO:0000256" key="4">
    <source>
        <dbReference type="ARBA" id="ARBA00014657"/>
    </source>
</evidence>
<dbReference type="SUPFAM" id="SSF53901">
    <property type="entry name" value="Thiolase-like"/>
    <property type="match status" value="2"/>
</dbReference>
<evidence type="ECO:0000256" key="3">
    <source>
        <dbReference type="ARBA" id="ARBA00012356"/>
    </source>
</evidence>
<dbReference type="InterPro" id="IPR018201">
    <property type="entry name" value="Ketoacyl_synth_AS"/>
</dbReference>
<keyword evidence="16" id="KW-1185">Reference proteome</keyword>
<dbReference type="InterPro" id="IPR014030">
    <property type="entry name" value="Ketoacyl_synth_N"/>
</dbReference>
<evidence type="ECO:0000256" key="11">
    <source>
        <dbReference type="PIRNR" id="PIRNR000447"/>
    </source>
</evidence>
<comment type="function">
    <text evidence="11">Involved in the type II fatty acid elongation cycle. Catalyzes the elongation of a wide range of acyl-ACP by the addition of two carbons from malonyl-ACP to an acyl acceptor. Can efficiently catalyze the conversion of palmitoleoyl-ACP (cis-hexadec-9-enoyl-ACP) to cis-vaccenoyl-ACP (cis-octadec-11-enoyl-ACP), an essential step in the thermal regulation of fatty acid composition.</text>
</comment>
<protein>
    <recommendedName>
        <fullName evidence="4 11">3-oxoacyl-[acyl-carrier-protein] synthase 2</fullName>
        <ecNumber evidence="3 11">2.3.1.179</ecNumber>
    </recommendedName>
</protein>
<evidence type="ECO:0000256" key="6">
    <source>
        <dbReference type="ARBA" id="ARBA00022679"/>
    </source>
</evidence>
<evidence type="ECO:0000256" key="2">
    <source>
        <dbReference type="ARBA" id="ARBA00008467"/>
    </source>
</evidence>
<evidence type="ECO:0000313" key="16">
    <source>
        <dbReference type="Proteomes" id="UP000244081"/>
    </source>
</evidence>
<organism evidence="15 16">
    <name type="scientific">Breoghania corrubedonensis</name>
    <dbReference type="NCBI Taxonomy" id="665038"/>
    <lineage>
        <taxon>Bacteria</taxon>
        <taxon>Pseudomonadati</taxon>
        <taxon>Pseudomonadota</taxon>
        <taxon>Alphaproteobacteria</taxon>
        <taxon>Hyphomicrobiales</taxon>
        <taxon>Stappiaceae</taxon>
        <taxon>Breoghania</taxon>
    </lineage>
</organism>
<evidence type="ECO:0000259" key="14">
    <source>
        <dbReference type="PROSITE" id="PS52004"/>
    </source>
</evidence>
<sequence>MKRIVITGMGAVTPLGVGVDTYWKRLVSGMSGVRALTRFDASDHVCKVAAEVPSREEDPEGGFDPNDFIEPREQKRMERFIHFALAAAHEALAQARWKPETDEDREKTATIIATGIGGFPAMTAAAKLVSEKGPRRVSPFLVPSFLANLAAGQVSIRHGLRGPLGTPVTACAAGVQALGDAFRMLRTGEAEIAVAGGAEACIDPVSFAGFSAARALSTKRNDDPQAASRPFDAERDGFVMGEGAGILVLETLEHAQARGAEPIAEITGYGTTADAHHVTASPEDARGQKGAMRKALEVAGLSQSDIGYINAHSTSTPLGDAAELTAISSIFANRGKDLSISSTKSAIGHLLGAAGAVEAIAAVKALVTGIMPPSLNLGQPDEAARAYDMLNEGAKEKKLAHVLSNGFGFGGVNASVVFSKI</sequence>
<comment type="catalytic activity">
    <reaction evidence="11">
        <text>a fatty acyl-[ACP] + malonyl-[ACP] + H(+) = a 3-oxoacyl-[ACP] + holo-[ACP] + CO2</text>
        <dbReference type="Rhea" id="RHEA:22836"/>
        <dbReference type="Rhea" id="RHEA-COMP:9623"/>
        <dbReference type="Rhea" id="RHEA-COMP:9685"/>
        <dbReference type="Rhea" id="RHEA-COMP:9916"/>
        <dbReference type="Rhea" id="RHEA-COMP:14125"/>
        <dbReference type="ChEBI" id="CHEBI:15378"/>
        <dbReference type="ChEBI" id="CHEBI:16526"/>
        <dbReference type="ChEBI" id="CHEBI:64479"/>
        <dbReference type="ChEBI" id="CHEBI:78449"/>
        <dbReference type="ChEBI" id="CHEBI:78776"/>
        <dbReference type="ChEBI" id="CHEBI:138651"/>
    </reaction>
</comment>
<keyword evidence="6 11" id="KW-0808">Transferase</keyword>
<dbReference type="EC" id="2.3.1.179" evidence="3 11"/>
<dbReference type="Pfam" id="PF02801">
    <property type="entry name" value="Ketoacyl-synt_C"/>
    <property type="match status" value="1"/>
</dbReference>
<dbReference type="FunFam" id="3.40.47.10:FF:000009">
    <property type="entry name" value="3-oxoacyl-[acyl-carrier-protein] synthase 2"/>
    <property type="match status" value="1"/>
</dbReference>
<evidence type="ECO:0000256" key="5">
    <source>
        <dbReference type="ARBA" id="ARBA00022516"/>
    </source>
</evidence>
<dbReference type="EMBL" id="QAYG01000002">
    <property type="protein sequence ID" value="PTW61743.1"/>
    <property type="molecule type" value="Genomic_DNA"/>
</dbReference>
<keyword evidence="10 11" id="KW-0012">Acyltransferase</keyword>
<evidence type="ECO:0000256" key="1">
    <source>
        <dbReference type="ARBA" id="ARBA00005194"/>
    </source>
</evidence>
<dbReference type="PANTHER" id="PTHR11712">
    <property type="entry name" value="POLYKETIDE SYNTHASE-RELATED"/>
    <property type="match status" value="1"/>
</dbReference>
<dbReference type="InterPro" id="IPR016039">
    <property type="entry name" value="Thiolase-like"/>
</dbReference>
<dbReference type="InterPro" id="IPR000794">
    <property type="entry name" value="Beta-ketoacyl_synthase"/>
</dbReference>
<dbReference type="PANTHER" id="PTHR11712:SF321">
    <property type="entry name" value="3-OXOACYL-[ACYL-CARRIER-PROTEIN] SYNTHASE 2"/>
    <property type="match status" value="1"/>
</dbReference>
<evidence type="ECO:0000256" key="10">
    <source>
        <dbReference type="ARBA" id="ARBA00023315"/>
    </source>
</evidence>
<feature type="active site" description="For beta-ketoacyl synthase activity" evidence="12">
    <location>
        <position position="171"/>
    </location>
</feature>
<dbReference type="PIRSF" id="PIRSF000447">
    <property type="entry name" value="KAS_II"/>
    <property type="match status" value="1"/>
</dbReference>
<evidence type="ECO:0000256" key="12">
    <source>
        <dbReference type="PIRSR" id="PIRSR000447-1"/>
    </source>
</evidence>
<evidence type="ECO:0000256" key="8">
    <source>
        <dbReference type="ARBA" id="ARBA00023098"/>
    </source>
</evidence>
<feature type="domain" description="Ketosynthase family 3 (KS3)" evidence="14">
    <location>
        <begin position="1"/>
        <end position="420"/>
    </location>
</feature>
<dbReference type="RefSeq" id="WP_107989576.1">
    <property type="nucleotide sequence ID" value="NZ_QAYG01000002.1"/>
</dbReference>
<dbReference type="InterPro" id="IPR017568">
    <property type="entry name" value="3-oxoacyl-ACP_synth-2"/>
</dbReference>
<reference evidence="15 16" key="1">
    <citation type="submission" date="2018-04" db="EMBL/GenBank/DDBJ databases">
        <title>Genomic Encyclopedia of Archaeal and Bacterial Type Strains, Phase II (KMG-II): from individual species to whole genera.</title>
        <authorList>
            <person name="Goeker M."/>
        </authorList>
    </citation>
    <scope>NUCLEOTIDE SEQUENCE [LARGE SCALE GENOMIC DNA]</scope>
    <source>
        <strain evidence="15 16">DSM 23382</strain>
    </source>
</reference>
<dbReference type="InterPro" id="IPR014031">
    <property type="entry name" value="Ketoacyl_synth_C"/>
</dbReference>
<dbReference type="AlphaFoldDB" id="A0A2T5VDC2"/>
<proteinExistence type="inferred from homology"/>
<dbReference type="NCBIfam" id="NF005589">
    <property type="entry name" value="PRK07314.1"/>
    <property type="match status" value="1"/>
</dbReference>
<gene>
    <name evidence="15" type="ORF">C8N35_102459</name>
</gene>
<name>A0A2T5VDC2_9HYPH</name>
<dbReference type="Pfam" id="PF00109">
    <property type="entry name" value="ketoacyl-synt"/>
    <property type="match status" value="1"/>
</dbReference>
<dbReference type="Proteomes" id="UP000244081">
    <property type="component" value="Unassembled WGS sequence"/>
</dbReference>
<dbReference type="OrthoDB" id="9808669at2"/>
<dbReference type="CDD" id="cd00834">
    <property type="entry name" value="KAS_I_II"/>
    <property type="match status" value="1"/>
</dbReference>
<evidence type="ECO:0000256" key="9">
    <source>
        <dbReference type="ARBA" id="ARBA00023160"/>
    </source>
</evidence>
<dbReference type="GO" id="GO:0006633">
    <property type="term" value="P:fatty acid biosynthetic process"/>
    <property type="evidence" value="ECO:0007669"/>
    <property type="project" value="UniProtKB-UniRule"/>
</dbReference>
<accession>A0A2T5VDC2</accession>
<keyword evidence="5 11" id="KW-0444">Lipid biosynthesis</keyword>
<dbReference type="SMART" id="SM00825">
    <property type="entry name" value="PKS_KS"/>
    <property type="match status" value="1"/>
</dbReference>
<dbReference type="NCBIfam" id="NF004970">
    <property type="entry name" value="PRK06333.1"/>
    <property type="match status" value="1"/>
</dbReference>
<comment type="pathway">
    <text evidence="1 11">Lipid metabolism; fatty acid biosynthesis.</text>
</comment>
<dbReference type="PROSITE" id="PS00606">
    <property type="entry name" value="KS3_1"/>
    <property type="match status" value="1"/>
</dbReference>
<evidence type="ECO:0000256" key="7">
    <source>
        <dbReference type="ARBA" id="ARBA00022832"/>
    </source>
</evidence>
<keyword evidence="9 11" id="KW-0275">Fatty acid biosynthesis</keyword>
<dbReference type="GO" id="GO:0004315">
    <property type="term" value="F:3-oxoacyl-[acyl-carrier-protein] synthase activity"/>
    <property type="evidence" value="ECO:0007669"/>
    <property type="project" value="UniProtKB-UniRule"/>
</dbReference>
<dbReference type="Gene3D" id="3.40.47.10">
    <property type="match status" value="1"/>
</dbReference>
<evidence type="ECO:0000256" key="13">
    <source>
        <dbReference type="RuleBase" id="RU003694"/>
    </source>
</evidence>
<dbReference type="GO" id="GO:0005829">
    <property type="term" value="C:cytosol"/>
    <property type="evidence" value="ECO:0007669"/>
    <property type="project" value="TreeGrafter"/>
</dbReference>
<comment type="similarity">
    <text evidence="2 11 13">Belongs to the thiolase-like superfamily. Beta-ketoacyl-ACP synthases family.</text>
</comment>
<comment type="catalytic activity">
    <reaction evidence="11">
        <text>(9Z)-hexadecenoyl-[ACP] + malonyl-[ACP] + H(+) = 3-oxo-(11Z)-octadecenoyl-[ACP] + holo-[ACP] + CO2</text>
        <dbReference type="Rhea" id="RHEA:55040"/>
        <dbReference type="Rhea" id="RHEA-COMP:9623"/>
        <dbReference type="Rhea" id="RHEA-COMP:9685"/>
        <dbReference type="Rhea" id="RHEA-COMP:10800"/>
        <dbReference type="Rhea" id="RHEA-COMP:14074"/>
        <dbReference type="ChEBI" id="CHEBI:15378"/>
        <dbReference type="ChEBI" id="CHEBI:16526"/>
        <dbReference type="ChEBI" id="CHEBI:64479"/>
        <dbReference type="ChEBI" id="CHEBI:78449"/>
        <dbReference type="ChEBI" id="CHEBI:83989"/>
        <dbReference type="ChEBI" id="CHEBI:138538"/>
        <dbReference type="EC" id="2.3.1.179"/>
    </reaction>
</comment>
<dbReference type="InterPro" id="IPR020841">
    <property type="entry name" value="PKS_Beta-ketoAc_synthase_dom"/>
</dbReference>
<keyword evidence="7" id="KW-0276">Fatty acid metabolism</keyword>
<dbReference type="UniPathway" id="UPA00094"/>
<comment type="caution">
    <text evidence="15">The sequence shown here is derived from an EMBL/GenBank/DDBJ whole genome shotgun (WGS) entry which is preliminary data.</text>
</comment>
<evidence type="ECO:0000313" key="15">
    <source>
        <dbReference type="EMBL" id="PTW61743.1"/>
    </source>
</evidence>
<dbReference type="NCBIfam" id="TIGR03150">
    <property type="entry name" value="fabF"/>
    <property type="match status" value="1"/>
</dbReference>
<keyword evidence="8" id="KW-0443">Lipid metabolism</keyword>
<dbReference type="PROSITE" id="PS52004">
    <property type="entry name" value="KS3_2"/>
    <property type="match status" value="1"/>
</dbReference>